<dbReference type="OrthoDB" id="448399at2759"/>
<sequence>MSSSDNNNTTEQKFDYFLVLDFEASCDDKIKNFRNEIIEFPTVAINAKTVKIDHEFHYYVKPKANPILTDFCKELTGIQQDWIDNGVEFEDVLKFHNQWMMDNFISKNLTFAFVTCGDWDLKTMITKQCRKENIKVPSYFSSWVNIKKKYTEIYSKHVHGMTDMLNHMKLELIGKHHSGIDDCKNIARILCEMLKQGKQIDITAHIDDFKDMYVDKKKKK</sequence>
<name>D2V9V9_NAEGR</name>
<feature type="domain" description="Exonuclease" evidence="4">
    <location>
        <begin position="16"/>
        <end position="199"/>
    </location>
</feature>
<dbReference type="InParanoid" id="D2V9V9"/>
<dbReference type="SMART" id="SM00479">
    <property type="entry name" value="EXOIII"/>
    <property type="match status" value="1"/>
</dbReference>
<evidence type="ECO:0000256" key="1">
    <source>
        <dbReference type="ARBA" id="ARBA00022722"/>
    </source>
</evidence>
<protein>
    <submittedName>
        <fullName evidence="5">Exonuclease III protein</fullName>
    </submittedName>
</protein>
<dbReference type="SUPFAM" id="SSF53098">
    <property type="entry name" value="Ribonuclease H-like"/>
    <property type="match status" value="1"/>
</dbReference>
<keyword evidence="1" id="KW-0540">Nuclease</keyword>
<dbReference type="InterPro" id="IPR047201">
    <property type="entry name" value="ERI-1_3'hExo-like"/>
</dbReference>
<dbReference type="InterPro" id="IPR012337">
    <property type="entry name" value="RNaseH-like_sf"/>
</dbReference>
<dbReference type="GeneID" id="8859432"/>
<dbReference type="PANTHER" id="PTHR23044:SF61">
    <property type="entry name" value="3'-5' EXORIBONUCLEASE 1-RELATED"/>
    <property type="match status" value="1"/>
</dbReference>
<dbReference type="InterPro" id="IPR036397">
    <property type="entry name" value="RNaseH_sf"/>
</dbReference>
<dbReference type="Gene3D" id="3.30.420.10">
    <property type="entry name" value="Ribonuclease H-like superfamily/Ribonuclease H"/>
    <property type="match status" value="1"/>
</dbReference>
<gene>
    <name evidence="5" type="ORF">NAEGRDRAFT_55709</name>
</gene>
<dbReference type="PANTHER" id="PTHR23044">
    <property type="entry name" value="3'-5' EXONUCLEASE ERI1-RELATED"/>
    <property type="match status" value="1"/>
</dbReference>
<evidence type="ECO:0000259" key="4">
    <source>
        <dbReference type="SMART" id="SM00479"/>
    </source>
</evidence>
<dbReference type="GO" id="GO:0003676">
    <property type="term" value="F:nucleic acid binding"/>
    <property type="evidence" value="ECO:0007669"/>
    <property type="project" value="InterPro"/>
</dbReference>
<dbReference type="GO" id="GO:0000175">
    <property type="term" value="F:3'-5'-RNA exonuclease activity"/>
    <property type="evidence" value="ECO:0007669"/>
    <property type="project" value="InterPro"/>
</dbReference>
<reference evidence="5 6" key="1">
    <citation type="journal article" date="2010" name="Cell">
        <title>The genome of Naegleria gruberi illuminates early eukaryotic versatility.</title>
        <authorList>
            <person name="Fritz-Laylin L.K."/>
            <person name="Prochnik S.E."/>
            <person name="Ginger M.L."/>
            <person name="Dacks J.B."/>
            <person name="Carpenter M.L."/>
            <person name="Field M.C."/>
            <person name="Kuo A."/>
            <person name="Paredez A."/>
            <person name="Chapman J."/>
            <person name="Pham J."/>
            <person name="Shu S."/>
            <person name="Neupane R."/>
            <person name="Cipriano M."/>
            <person name="Mancuso J."/>
            <person name="Tu H."/>
            <person name="Salamov A."/>
            <person name="Lindquist E."/>
            <person name="Shapiro H."/>
            <person name="Lucas S."/>
            <person name="Grigoriev I.V."/>
            <person name="Cande W.Z."/>
            <person name="Fulton C."/>
            <person name="Rokhsar D.S."/>
            <person name="Dawson S.C."/>
        </authorList>
    </citation>
    <scope>NUCLEOTIDE SEQUENCE [LARGE SCALE GENOMIC DNA]</scope>
    <source>
        <strain evidence="5 6">NEG-M</strain>
    </source>
</reference>
<dbReference type="Pfam" id="PF00929">
    <property type="entry name" value="RNase_T"/>
    <property type="match status" value="1"/>
</dbReference>
<dbReference type="Proteomes" id="UP000006671">
    <property type="component" value="Unassembled WGS sequence"/>
</dbReference>
<dbReference type="InterPro" id="IPR013520">
    <property type="entry name" value="Ribonucl_H"/>
</dbReference>
<dbReference type="InterPro" id="IPR051274">
    <property type="entry name" value="3-5_Exoribonuclease"/>
</dbReference>
<dbReference type="RefSeq" id="XP_002679059.1">
    <property type="nucleotide sequence ID" value="XM_002679013.1"/>
</dbReference>
<evidence type="ECO:0000313" key="6">
    <source>
        <dbReference type="Proteomes" id="UP000006671"/>
    </source>
</evidence>
<evidence type="ECO:0000256" key="2">
    <source>
        <dbReference type="ARBA" id="ARBA00022801"/>
    </source>
</evidence>
<dbReference type="AlphaFoldDB" id="D2V9V9"/>
<accession>D2V9V9</accession>
<keyword evidence="3 5" id="KW-0269">Exonuclease</keyword>
<evidence type="ECO:0000256" key="3">
    <source>
        <dbReference type="ARBA" id="ARBA00022839"/>
    </source>
</evidence>
<dbReference type="eggNOG" id="KOG0542">
    <property type="taxonomic scope" value="Eukaryota"/>
</dbReference>
<keyword evidence="6" id="KW-1185">Reference proteome</keyword>
<dbReference type="CDD" id="cd06133">
    <property type="entry name" value="ERI-1_3'hExo_like"/>
    <property type="match status" value="1"/>
</dbReference>
<organism evidence="6">
    <name type="scientific">Naegleria gruberi</name>
    <name type="common">Amoeba</name>
    <dbReference type="NCBI Taxonomy" id="5762"/>
    <lineage>
        <taxon>Eukaryota</taxon>
        <taxon>Discoba</taxon>
        <taxon>Heterolobosea</taxon>
        <taxon>Tetramitia</taxon>
        <taxon>Eutetramitia</taxon>
        <taxon>Vahlkampfiidae</taxon>
        <taxon>Naegleria</taxon>
    </lineage>
</organism>
<dbReference type="OMA" id="CRELTHI"/>
<evidence type="ECO:0000313" key="5">
    <source>
        <dbReference type="EMBL" id="EFC46315.1"/>
    </source>
</evidence>
<dbReference type="EMBL" id="GG738859">
    <property type="protein sequence ID" value="EFC46315.1"/>
    <property type="molecule type" value="Genomic_DNA"/>
</dbReference>
<dbReference type="VEuPathDB" id="AmoebaDB:NAEGRDRAFT_55709"/>
<keyword evidence="2" id="KW-0378">Hydrolase</keyword>
<dbReference type="KEGG" id="ngr:NAEGRDRAFT_55709"/>
<dbReference type="STRING" id="5762.D2V9V9"/>
<dbReference type="FunCoup" id="D2V9V9">
    <property type="interactions" value="260"/>
</dbReference>
<proteinExistence type="predicted"/>